<gene>
    <name evidence="1" type="ORF">C5S46_02680</name>
</gene>
<dbReference type="Proteomes" id="UP000315423">
    <property type="component" value="Unassembled WGS sequence"/>
</dbReference>
<evidence type="ECO:0000313" key="2">
    <source>
        <dbReference type="Proteomes" id="UP000315423"/>
    </source>
</evidence>
<sequence length="71" mass="8317">MHRTQFLVDTDVIINYLKGKENARDFLIDIIDERAVGFFSVITEAELVLATANEKHFKIFQEIKTEFIKEI</sequence>
<organism evidence="1 2">
    <name type="scientific">Candidatus Methanomarinus sp</name>
    <dbReference type="NCBI Taxonomy" id="3386244"/>
    <lineage>
        <taxon>Archaea</taxon>
        <taxon>Methanobacteriati</taxon>
        <taxon>Methanobacteriota</taxon>
        <taxon>Stenosarchaea group</taxon>
        <taxon>Methanomicrobia</taxon>
        <taxon>Methanosarcinales</taxon>
        <taxon>ANME-2 cluster</taxon>
        <taxon>Candidatus Methanocomedenaceae</taxon>
        <taxon>Candidatus Methanomarinus</taxon>
    </lineage>
</organism>
<name>A0AC61SBS4_9EURY</name>
<evidence type="ECO:0000313" key="1">
    <source>
        <dbReference type="EMBL" id="TKY92042.1"/>
    </source>
</evidence>
<accession>A0AC61SBS4</accession>
<protein>
    <submittedName>
        <fullName evidence="1">Uncharacterized protein</fullName>
    </submittedName>
</protein>
<comment type="caution">
    <text evidence="1">The sequence shown here is derived from an EMBL/GenBank/DDBJ whole genome shotgun (WGS) entry which is preliminary data.</text>
</comment>
<proteinExistence type="predicted"/>
<reference evidence="1" key="1">
    <citation type="submission" date="2018-09" db="EMBL/GenBank/DDBJ databases">
        <title>A genomic encyclopedia of anaerobic methanotrophic archaea.</title>
        <authorList>
            <person name="Skennerton C.T."/>
            <person name="Chadwick G.L."/>
            <person name="Laso-Perez R."/>
            <person name="Leu A.O."/>
            <person name="Speth D.R."/>
            <person name="Yu H."/>
            <person name="Morgan-Lang C."/>
            <person name="Hatzenpichler R."/>
            <person name="Goudeau D."/>
            <person name="Malmstrom R."/>
            <person name="Woyke T."/>
            <person name="Hallam S."/>
            <person name="Tyson G.W."/>
            <person name="Wegener G."/>
            <person name="Boetius A."/>
            <person name="Orphan V.J."/>
        </authorList>
    </citation>
    <scope>NUCLEOTIDE SEQUENCE</scope>
    <source>
        <strain evidence="1">CONS3730D10UFb2</strain>
    </source>
</reference>
<dbReference type="EMBL" id="QYBA01000083">
    <property type="protein sequence ID" value="TKY92042.1"/>
    <property type="molecule type" value="Genomic_DNA"/>
</dbReference>